<comment type="subcellular location">
    <subcellularLocation>
        <location evidence="1">Nucleus</location>
    </subcellularLocation>
</comment>
<organism evidence="11 12">
    <name type="scientific">Esox lucius</name>
    <name type="common">Northern pike</name>
    <dbReference type="NCBI Taxonomy" id="8010"/>
    <lineage>
        <taxon>Eukaryota</taxon>
        <taxon>Metazoa</taxon>
        <taxon>Chordata</taxon>
        <taxon>Craniata</taxon>
        <taxon>Vertebrata</taxon>
        <taxon>Euteleostomi</taxon>
        <taxon>Actinopterygii</taxon>
        <taxon>Neopterygii</taxon>
        <taxon>Teleostei</taxon>
        <taxon>Protacanthopterygii</taxon>
        <taxon>Esociformes</taxon>
        <taxon>Esocidae</taxon>
        <taxon>Esox</taxon>
    </lineage>
</organism>
<reference evidence="11" key="3">
    <citation type="submission" date="2025-08" db="UniProtKB">
        <authorList>
            <consortium name="Ensembl"/>
        </authorList>
    </citation>
    <scope>IDENTIFICATION</scope>
</reference>
<dbReference type="Pfam" id="PF00447">
    <property type="entry name" value="HSF_DNA-bind"/>
    <property type="match status" value="1"/>
</dbReference>
<keyword evidence="8" id="KW-0539">Nucleus</keyword>
<reference evidence="12" key="1">
    <citation type="journal article" date="2014" name="PLoS ONE">
        <title>The genome and linkage map of the northern pike (Esox lucius): conserved synteny revealed between the salmonid sister group and the Neoteleostei.</title>
        <authorList>
            <person name="Rondeau E.B."/>
            <person name="Minkley D.R."/>
            <person name="Leong J.S."/>
            <person name="Messmer A.M."/>
            <person name="Jantzen J.R."/>
            <person name="von Schalburg K.R."/>
            <person name="Lemon C."/>
            <person name="Bird N.H."/>
            <person name="Koop B.F."/>
        </authorList>
    </citation>
    <scope>NUCLEOTIDE SEQUENCE</scope>
</reference>
<dbReference type="Bgee" id="ENSELUG00000022036">
    <property type="expression patterns" value="Expressed in heart and 15 other cell types or tissues"/>
</dbReference>
<evidence type="ECO:0000256" key="9">
    <source>
        <dbReference type="RuleBase" id="RU004020"/>
    </source>
</evidence>
<keyword evidence="4" id="KW-0346">Stress response</keyword>
<dbReference type="GO" id="GO:0003700">
    <property type="term" value="F:DNA-binding transcription factor activity"/>
    <property type="evidence" value="ECO:0007669"/>
    <property type="project" value="InterPro"/>
</dbReference>
<dbReference type="InterPro" id="IPR000232">
    <property type="entry name" value="HSF_DNA-bd"/>
</dbReference>
<dbReference type="Ensembl" id="ENSELUT00000058336.2">
    <property type="protein sequence ID" value="ENSELUP00000053531.2"/>
    <property type="gene ID" value="ENSELUG00000022036.3"/>
</dbReference>
<name>A0A6Q2XK74_ESOLU</name>
<evidence type="ECO:0000256" key="3">
    <source>
        <dbReference type="ARBA" id="ARBA00023015"/>
    </source>
</evidence>
<dbReference type="GO" id="GO:0043565">
    <property type="term" value="F:sequence-specific DNA binding"/>
    <property type="evidence" value="ECO:0007669"/>
    <property type="project" value="InterPro"/>
</dbReference>
<dbReference type="FunFam" id="1.10.10.10:FF:000027">
    <property type="entry name" value="Heat shock transcription factor 1"/>
    <property type="match status" value="1"/>
</dbReference>
<proteinExistence type="inferred from homology"/>
<evidence type="ECO:0000256" key="1">
    <source>
        <dbReference type="ARBA" id="ARBA00004123"/>
    </source>
</evidence>
<evidence type="ECO:0000313" key="11">
    <source>
        <dbReference type="Ensembl" id="ENSELUP00000053531.2"/>
    </source>
</evidence>
<protein>
    <recommendedName>
        <fullName evidence="10">HSF-type DNA-binding domain-containing protein</fullName>
    </recommendedName>
</protein>
<dbReference type="GeneTree" id="ENSGT00940000163549"/>
<keyword evidence="6" id="KW-0010">Activator</keyword>
<reference evidence="11" key="4">
    <citation type="submission" date="2025-09" db="UniProtKB">
        <authorList>
            <consortium name="Ensembl"/>
        </authorList>
    </citation>
    <scope>IDENTIFICATION</scope>
</reference>
<dbReference type="AlphaFoldDB" id="A0A6Q2XK74"/>
<evidence type="ECO:0000256" key="6">
    <source>
        <dbReference type="ARBA" id="ARBA00023159"/>
    </source>
</evidence>
<dbReference type="InterPro" id="IPR036388">
    <property type="entry name" value="WH-like_DNA-bd_sf"/>
</dbReference>
<evidence type="ECO:0000256" key="4">
    <source>
        <dbReference type="ARBA" id="ARBA00023016"/>
    </source>
</evidence>
<keyword evidence="12" id="KW-1185">Reference proteome</keyword>
<accession>A0A6Q2XK74</accession>
<reference evidence="11" key="2">
    <citation type="submission" date="2020-02" db="EMBL/GenBank/DDBJ databases">
        <title>Esox lucius (northern pike) genome, fEsoLuc1, primary haplotype.</title>
        <authorList>
            <person name="Myers G."/>
            <person name="Karagic N."/>
            <person name="Meyer A."/>
            <person name="Pippel M."/>
            <person name="Reichard M."/>
            <person name="Winkler S."/>
            <person name="Tracey A."/>
            <person name="Sims Y."/>
            <person name="Howe K."/>
            <person name="Rhie A."/>
            <person name="Formenti G."/>
            <person name="Durbin R."/>
            <person name="Fedrigo O."/>
            <person name="Jarvis E.D."/>
        </authorList>
    </citation>
    <scope>NUCLEOTIDE SEQUENCE [LARGE SCALE GENOMIC DNA]</scope>
</reference>
<evidence type="ECO:0000259" key="10">
    <source>
        <dbReference type="PROSITE" id="PS00434"/>
    </source>
</evidence>
<evidence type="ECO:0000256" key="2">
    <source>
        <dbReference type="ARBA" id="ARBA00006403"/>
    </source>
</evidence>
<keyword evidence="5" id="KW-0238">DNA-binding</keyword>
<gene>
    <name evidence="11" type="primary">HSF1</name>
</gene>
<dbReference type="Proteomes" id="UP000265140">
    <property type="component" value="Chromosome 10"/>
</dbReference>
<keyword evidence="3" id="KW-0805">Transcription regulation</keyword>
<dbReference type="InterPro" id="IPR010542">
    <property type="entry name" value="Vert_HSTF_C"/>
</dbReference>
<dbReference type="SMART" id="SM00415">
    <property type="entry name" value="HSF"/>
    <property type="match status" value="1"/>
</dbReference>
<dbReference type="PRINTS" id="PR00056">
    <property type="entry name" value="HSFDOMAIN"/>
</dbReference>
<dbReference type="PANTHER" id="PTHR10015">
    <property type="entry name" value="HEAT SHOCK TRANSCRIPTION FACTOR"/>
    <property type="match status" value="1"/>
</dbReference>
<dbReference type="Pfam" id="PF06546">
    <property type="entry name" value="Vert_HS_TF"/>
    <property type="match status" value="2"/>
</dbReference>
<dbReference type="InterPro" id="IPR036390">
    <property type="entry name" value="WH_DNA-bd_sf"/>
</dbReference>
<sequence length="509" mass="56512">MEFHGGGSAGIVVSGNNVPAFLTKLWTLVEDPDTDPLICWSPNGNSFHVFDQGRFSKEVLPKYFKHNNMASFVRQLNMYGFRKVVHIEQGGLVKPEKDDTEFQHPYFIRGQEHLLENIKRKVTNVSNVKHEELKMSSDDVSKILTNVQHIKGKQETIDSKIIAMKHENEALWREVASLRQKHAQQQKVVNKLIQFLVTLVQSNRVLGMKRKIPLMLGDSSSAHSMPKYSRQYSLEHLQASLQASPIVLLFNGSILFSANMSSLKNGPIISDVTDLAQTSPVDVTNEWIEERTSPLVHIKEEPSSPELDEVCAAEVVVGGAGDQVDTPLSPTTFINSILQENNEPAASPAPPTNPADRKCLSIACLDNSPQMSEVSRLFPSPSSSSLQLRPHPGNELSDHLESIDNGLENLQTILNAQSINFESSPLFEFFSSSTPGSDFDLESLDSVTGKQLVQYTSQPMLLTDPFNNENTLLELEGDSYFSQDPEEDPNISLLATDYQAATPDEPKQS</sequence>
<comment type="similarity">
    <text evidence="2 9">Belongs to the HSF family.</text>
</comment>
<dbReference type="GO" id="GO:0005634">
    <property type="term" value="C:nucleus"/>
    <property type="evidence" value="ECO:0007669"/>
    <property type="project" value="UniProtKB-SubCell"/>
</dbReference>
<feature type="domain" description="HSF-type DNA-binding" evidence="10">
    <location>
        <begin position="60"/>
        <end position="84"/>
    </location>
</feature>
<evidence type="ECO:0000313" key="12">
    <source>
        <dbReference type="Proteomes" id="UP000265140"/>
    </source>
</evidence>
<evidence type="ECO:0000256" key="5">
    <source>
        <dbReference type="ARBA" id="ARBA00023125"/>
    </source>
</evidence>
<dbReference type="SUPFAM" id="SSF46785">
    <property type="entry name" value="Winged helix' DNA-binding domain"/>
    <property type="match status" value="1"/>
</dbReference>
<keyword evidence="7" id="KW-0804">Transcription</keyword>
<evidence type="ECO:0000256" key="7">
    <source>
        <dbReference type="ARBA" id="ARBA00023163"/>
    </source>
</evidence>
<dbReference type="Gene3D" id="1.10.10.10">
    <property type="entry name" value="Winged helix-like DNA-binding domain superfamily/Winged helix DNA-binding domain"/>
    <property type="match status" value="1"/>
</dbReference>
<dbReference type="PROSITE" id="PS00434">
    <property type="entry name" value="HSF_DOMAIN"/>
    <property type="match status" value="1"/>
</dbReference>
<evidence type="ECO:0000256" key="8">
    <source>
        <dbReference type="ARBA" id="ARBA00023242"/>
    </source>
</evidence>
<dbReference type="PANTHER" id="PTHR10015:SF274">
    <property type="entry name" value="HEAT SHOCK FACTOR PROTEIN 1"/>
    <property type="match status" value="1"/>
</dbReference>